<dbReference type="EMBL" id="LT575490">
    <property type="protein sequence ID" value="SAY45686.1"/>
    <property type="molecule type" value="Genomic_DNA"/>
</dbReference>
<name>A0A1C3HKU8_SERMA</name>
<protein>
    <submittedName>
        <fullName evidence="1">Uncharacterized protein</fullName>
    </submittedName>
</protein>
<dbReference type="RefSeq" id="WP_043148424.1">
    <property type="nucleotide sequence ID" value="NZ_CADDTT010000031.1"/>
</dbReference>
<organism evidence="1">
    <name type="scientific">Serratia marcescens</name>
    <dbReference type="NCBI Taxonomy" id="615"/>
    <lineage>
        <taxon>Bacteria</taxon>
        <taxon>Pseudomonadati</taxon>
        <taxon>Pseudomonadota</taxon>
        <taxon>Gammaproteobacteria</taxon>
        <taxon>Enterobacterales</taxon>
        <taxon>Yersiniaceae</taxon>
        <taxon>Serratia</taxon>
    </lineage>
</organism>
<evidence type="ECO:0000313" key="1">
    <source>
        <dbReference type="EMBL" id="SAY45686.1"/>
    </source>
</evidence>
<proteinExistence type="predicted"/>
<dbReference type="AlphaFoldDB" id="A0A1C3HKU8"/>
<sequence>MTSSHGQSSAQGTLLPPSCRYLSYGMTEDAFEKLNRAKQACSLLDMLFAGQAASTPFPTGITTQEMAAMVAYLSEDLAFVQAQCAAINGEVVA</sequence>
<gene>
    <name evidence="1" type="ORF">PWN146_04422</name>
</gene>
<accession>A0A1C3HKU8</accession>
<reference evidence="1" key="1">
    <citation type="submission" date="2016-05" db="EMBL/GenBank/DDBJ databases">
        <authorList>
            <person name="Cock P.J.A."/>
            <person name="Cock P.J.A."/>
        </authorList>
    </citation>
    <scope>NUCLEOTIDE SEQUENCE</scope>
    <source>
        <strain evidence="1">PWN146_assembly</strain>
    </source>
</reference>